<accession>A0A9N8KKP8</accession>
<gene>
    <name evidence="3" type="ORF">AWRI4620_LOCUS8040</name>
</gene>
<dbReference type="EMBL" id="CAINUL010000016">
    <property type="protein sequence ID" value="CAD0113785.1"/>
    <property type="molecule type" value="Genomic_DNA"/>
</dbReference>
<organism evidence="3 4">
    <name type="scientific">Aureobasidium uvarum</name>
    <dbReference type="NCBI Taxonomy" id="2773716"/>
    <lineage>
        <taxon>Eukaryota</taxon>
        <taxon>Fungi</taxon>
        <taxon>Dikarya</taxon>
        <taxon>Ascomycota</taxon>
        <taxon>Pezizomycotina</taxon>
        <taxon>Dothideomycetes</taxon>
        <taxon>Dothideomycetidae</taxon>
        <taxon>Dothideales</taxon>
        <taxon>Saccotheciaceae</taxon>
        <taxon>Aureobasidium</taxon>
    </lineage>
</organism>
<reference evidence="3" key="1">
    <citation type="submission" date="2020-06" db="EMBL/GenBank/DDBJ databases">
        <authorList>
            <person name="Onetto C."/>
        </authorList>
    </citation>
    <scope>NUCLEOTIDE SEQUENCE</scope>
</reference>
<evidence type="ECO:0000313" key="3">
    <source>
        <dbReference type="EMBL" id="CAD0113785.1"/>
    </source>
</evidence>
<feature type="region of interest" description="Disordered" evidence="2">
    <location>
        <begin position="72"/>
        <end position="95"/>
    </location>
</feature>
<feature type="compositionally biased region" description="Pro residues" evidence="2">
    <location>
        <begin position="81"/>
        <end position="95"/>
    </location>
</feature>
<dbReference type="AlphaFoldDB" id="A0A9N8KKP8"/>
<feature type="coiled-coil region" evidence="1">
    <location>
        <begin position="169"/>
        <end position="351"/>
    </location>
</feature>
<evidence type="ECO:0000256" key="1">
    <source>
        <dbReference type="SAM" id="Coils"/>
    </source>
</evidence>
<comment type="caution">
    <text evidence="3">The sequence shown here is derived from an EMBL/GenBank/DDBJ whole genome shotgun (WGS) entry which is preliminary data.</text>
</comment>
<sequence>MAYPSYDQSWYERYNPDHQPHTRYYRHSHRHSGHLTPEPQYSNLHRSHSQGHNVPHPTNIHIHNKIPITQETTTAQRTEGRPPPPMPAPMPPPPQFQPVPMMAPPPPMFVNQPMPMMQPAPPPMMDPYALRAQRLGEQLLAEEFAEMHLHRHRSHSRGRSPDDRLRWDLEQQRRDAAAAESRRRHDEETVALKAQFELDRRREEAKAADAKRLREEEATALKLKLELEAEREAAKRKKQEADAAAERQRVIDEHERKIAADAKAAADAEAAFKLRLELQAREEHERERKAYEDFLRRQREQEEADEKAYREALRKQKEKEEAKEREYQAFLRQQKEKQEAEEKAKKEEQARIDTAMRARLEKLGWSQHDIEIALDPEKAEKEKKKKKKHRHSGDVYLDEEIIVVGGTPPSLPDAPPLAVGFPQHQHHVPVYPRINRKFLDIETLEHYHVPWEWDRANSEFIILLRELDKYETDVLFEHTRRRRQGSSAPLLIDKVKDSGPKFAWVKHKSKERSKSRGRDIRVTEIVRR</sequence>
<proteinExistence type="predicted"/>
<evidence type="ECO:0000313" key="4">
    <source>
        <dbReference type="Proteomes" id="UP000745764"/>
    </source>
</evidence>
<evidence type="ECO:0000256" key="2">
    <source>
        <dbReference type="SAM" id="MobiDB-lite"/>
    </source>
</evidence>
<keyword evidence="4" id="KW-1185">Reference proteome</keyword>
<feature type="region of interest" description="Disordered" evidence="2">
    <location>
        <begin position="21"/>
        <end position="60"/>
    </location>
</feature>
<dbReference type="Proteomes" id="UP000745764">
    <property type="component" value="Unassembled WGS sequence"/>
</dbReference>
<dbReference type="OrthoDB" id="6133115at2759"/>
<keyword evidence="1" id="KW-0175">Coiled coil</keyword>
<feature type="compositionally biased region" description="Basic residues" evidence="2">
    <location>
        <begin position="21"/>
        <end position="33"/>
    </location>
</feature>
<protein>
    <submittedName>
        <fullName evidence="3">Uncharacterized protein</fullName>
    </submittedName>
</protein>
<name>A0A9N8KKP8_9PEZI</name>